<dbReference type="Proteomes" id="UP001187682">
    <property type="component" value="Unassembled WGS sequence"/>
</dbReference>
<protein>
    <recommendedName>
        <fullName evidence="4">Fatty acid hydroxylase domain-containing protein</fullName>
    </recommendedName>
</protein>
<gene>
    <name evidence="2" type="ORF">DNG_01379</name>
</gene>
<evidence type="ECO:0000313" key="3">
    <source>
        <dbReference type="Proteomes" id="UP001187682"/>
    </source>
</evidence>
<dbReference type="EMBL" id="ONZQ02000002">
    <property type="protein sequence ID" value="SPN98330.1"/>
    <property type="molecule type" value="Genomic_DNA"/>
</dbReference>
<organism evidence="2 3">
    <name type="scientific">Cephalotrichum gorgonifer</name>
    <dbReference type="NCBI Taxonomy" id="2041049"/>
    <lineage>
        <taxon>Eukaryota</taxon>
        <taxon>Fungi</taxon>
        <taxon>Dikarya</taxon>
        <taxon>Ascomycota</taxon>
        <taxon>Pezizomycotina</taxon>
        <taxon>Sordariomycetes</taxon>
        <taxon>Hypocreomycetidae</taxon>
        <taxon>Microascales</taxon>
        <taxon>Microascaceae</taxon>
        <taxon>Cephalotrichum</taxon>
    </lineage>
</organism>
<proteinExistence type="predicted"/>
<dbReference type="PANTHER" id="PTHR11863">
    <property type="entry name" value="STEROL DESATURASE"/>
    <property type="match status" value="1"/>
</dbReference>
<evidence type="ECO:0000256" key="1">
    <source>
        <dbReference type="SAM" id="Phobius"/>
    </source>
</evidence>
<feature type="transmembrane region" description="Helical" evidence="1">
    <location>
        <begin position="31"/>
        <end position="48"/>
    </location>
</feature>
<keyword evidence="1" id="KW-0812">Transmembrane</keyword>
<feature type="transmembrane region" description="Helical" evidence="1">
    <location>
        <begin position="60"/>
        <end position="79"/>
    </location>
</feature>
<reference evidence="2" key="1">
    <citation type="submission" date="2018-03" db="EMBL/GenBank/DDBJ databases">
        <authorList>
            <person name="Guldener U."/>
        </authorList>
    </citation>
    <scope>NUCLEOTIDE SEQUENCE</scope>
</reference>
<dbReference type="AlphaFoldDB" id="A0AAE8MQF9"/>
<accession>A0AAE8MQF9</accession>
<keyword evidence="1" id="KW-1133">Transmembrane helix</keyword>
<evidence type="ECO:0000313" key="2">
    <source>
        <dbReference type="EMBL" id="SPN98330.1"/>
    </source>
</evidence>
<sequence>MLVHAVKCPRARTYWTADPNNSHIIQHEPRIFGLLVYFISATLYGKLYDTIYQGQSRWYGIIQFPVFIAFTDFWIYWLYRGLHYPPVYKRPHKPHHKWMWPTPFPSHAFHPVDGFEVNYRQFFTFLDRLCGSYRKPDANLFEKEQNMPNQRWQKGGKEVDTLVVEIEGIEDRIYEPGD</sequence>
<keyword evidence="3" id="KW-1185">Reference proteome</keyword>
<comment type="caution">
    <text evidence="2">The sequence shown here is derived from an EMBL/GenBank/DDBJ whole genome shotgun (WGS) entry which is preliminary data.</text>
</comment>
<dbReference type="InterPro" id="IPR050307">
    <property type="entry name" value="Sterol_Desaturase_Related"/>
</dbReference>
<keyword evidence="1" id="KW-0472">Membrane</keyword>
<name>A0AAE8MQF9_9PEZI</name>
<evidence type="ECO:0008006" key="4">
    <source>
        <dbReference type="Google" id="ProtNLM"/>
    </source>
</evidence>